<keyword evidence="1" id="KW-0285">Flavoprotein</keyword>
<dbReference type="SUPFAM" id="SSF55469">
    <property type="entry name" value="FMN-dependent nitroreductase-like"/>
    <property type="match status" value="1"/>
</dbReference>
<evidence type="ECO:0000256" key="3">
    <source>
        <dbReference type="ARBA" id="ARBA00022857"/>
    </source>
</evidence>
<evidence type="ECO:0000313" key="6">
    <source>
        <dbReference type="EMBL" id="GAA0373332.1"/>
    </source>
</evidence>
<dbReference type="EMBL" id="BAAAEI010000030">
    <property type="protein sequence ID" value="GAA0373332.1"/>
    <property type="molecule type" value="Genomic_DNA"/>
</dbReference>
<dbReference type="RefSeq" id="WP_343847368.1">
    <property type="nucleotide sequence ID" value="NZ_BAAAEI010000030.1"/>
</dbReference>
<sequence>MNSASFSPAQKQAIQQAQAAADKLRAEFEPLSQKALDQILCQARSHNGWLDKAVAEPTLRQLYEIVKMGSTSMNSCPARFVFVQTEAGKEKLRGCLAPLNVDKVLSAPVTVIIGQDLAFYQKMDKLFAHNPGARQMLADNPKVAETTAFRNATLQGAYLMIAARALGLDVGPMSGFNNQACDQAFFAGTSIRSNFLCSLGYGDSSKLFQRLPRLDFDEACQLL</sequence>
<evidence type="ECO:0000259" key="5">
    <source>
        <dbReference type="Pfam" id="PF00881"/>
    </source>
</evidence>
<dbReference type="NCBIfam" id="NF003768">
    <property type="entry name" value="PRK05365.1"/>
    <property type="match status" value="1"/>
</dbReference>
<dbReference type="PANTHER" id="PTHR43543">
    <property type="entry name" value="MALONIC SEMIALDEHYDE REDUCTASE RUTE-RELATED"/>
    <property type="match status" value="1"/>
</dbReference>
<gene>
    <name evidence="6" type="ORF">GCM10009092_41910</name>
</gene>
<comment type="caution">
    <text evidence="6">The sequence shown here is derived from an EMBL/GenBank/DDBJ whole genome shotgun (WGS) entry which is preliminary data.</text>
</comment>
<name>A0ABN0XUN3_9ALTE</name>
<dbReference type="Gene3D" id="3.40.109.10">
    <property type="entry name" value="NADH Oxidase"/>
    <property type="match status" value="1"/>
</dbReference>
<dbReference type="Pfam" id="PF00881">
    <property type="entry name" value="Nitroreductase"/>
    <property type="match status" value="1"/>
</dbReference>
<evidence type="ECO:0000256" key="4">
    <source>
        <dbReference type="ARBA" id="ARBA00023002"/>
    </source>
</evidence>
<keyword evidence="7" id="KW-1185">Reference proteome</keyword>
<dbReference type="Proteomes" id="UP001501757">
    <property type="component" value="Unassembled WGS sequence"/>
</dbReference>
<evidence type="ECO:0000256" key="1">
    <source>
        <dbReference type="ARBA" id="ARBA00022630"/>
    </source>
</evidence>
<evidence type="ECO:0000256" key="2">
    <source>
        <dbReference type="ARBA" id="ARBA00022643"/>
    </source>
</evidence>
<dbReference type="PANTHER" id="PTHR43543:SF1">
    <property type="entry name" value="MALONIC SEMIALDEHYDE REDUCTASE RUTE-RELATED"/>
    <property type="match status" value="1"/>
</dbReference>
<feature type="domain" description="Nitroreductase" evidence="5">
    <location>
        <begin position="44"/>
        <end position="185"/>
    </location>
</feature>
<dbReference type="InterPro" id="IPR050461">
    <property type="entry name" value="Nitroreductase_HadB/RutE"/>
</dbReference>
<dbReference type="InterPro" id="IPR029479">
    <property type="entry name" value="Nitroreductase"/>
</dbReference>
<dbReference type="InterPro" id="IPR000415">
    <property type="entry name" value="Nitroreductase-like"/>
</dbReference>
<proteinExistence type="predicted"/>
<accession>A0ABN0XUN3</accession>
<organism evidence="6 7">
    <name type="scientific">Bowmanella denitrificans</name>
    <dbReference type="NCBI Taxonomy" id="366582"/>
    <lineage>
        <taxon>Bacteria</taxon>
        <taxon>Pseudomonadati</taxon>
        <taxon>Pseudomonadota</taxon>
        <taxon>Gammaproteobacteria</taxon>
        <taxon>Alteromonadales</taxon>
        <taxon>Alteromonadaceae</taxon>
        <taxon>Bowmanella</taxon>
    </lineage>
</organism>
<reference evidence="6 7" key="1">
    <citation type="journal article" date="2019" name="Int. J. Syst. Evol. Microbiol.">
        <title>The Global Catalogue of Microorganisms (GCM) 10K type strain sequencing project: providing services to taxonomists for standard genome sequencing and annotation.</title>
        <authorList>
            <consortium name="The Broad Institute Genomics Platform"/>
            <consortium name="The Broad Institute Genome Sequencing Center for Infectious Disease"/>
            <person name="Wu L."/>
            <person name="Ma J."/>
        </authorList>
    </citation>
    <scope>NUCLEOTIDE SEQUENCE [LARGE SCALE GENOMIC DNA]</scope>
    <source>
        <strain evidence="6 7">JCM 13378</strain>
    </source>
</reference>
<evidence type="ECO:0000313" key="7">
    <source>
        <dbReference type="Proteomes" id="UP001501757"/>
    </source>
</evidence>
<dbReference type="CDD" id="cd02148">
    <property type="entry name" value="RutE-like"/>
    <property type="match status" value="1"/>
</dbReference>
<dbReference type="InterPro" id="IPR023936">
    <property type="entry name" value="RutE-like"/>
</dbReference>
<keyword evidence="3" id="KW-0521">NADP</keyword>
<keyword evidence="4" id="KW-0560">Oxidoreductase</keyword>
<protein>
    <submittedName>
        <fullName evidence="6">Malonic semialdehyde reductase</fullName>
    </submittedName>
</protein>
<keyword evidence="2" id="KW-0288">FMN</keyword>